<name>A0A9N8ZS15_9GLOM</name>
<proteinExistence type="predicted"/>
<evidence type="ECO:0000313" key="2">
    <source>
        <dbReference type="Proteomes" id="UP000789739"/>
    </source>
</evidence>
<sequence>MPDWSNPDISDVFVCQLLLRQYQPQFTIQHSTTYYPIKATRSFTEVADDHLNLVQCQQQDKEKRQILATNHLDENLQKEENE</sequence>
<evidence type="ECO:0000313" key="1">
    <source>
        <dbReference type="EMBL" id="CAG8504753.1"/>
    </source>
</evidence>
<protein>
    <submittedName>
        <fullName evidence="1">10600_t:CDS:1</fullName>
    </submittedName>
</protein>
<dbReference type="AlphaFoldDB" id="A0A9N8ZS15"/>
<accession>A0A9N8ZS15</accession>
<gene>
    <name evidence="1" type="ORF">PBRASI_LOCUS2796</name>
</gene>
<keyword evidence="2" id="KW-1185">Reference proteome</keyword>
<reference evidence="1" key="1">
    <citation type="submission" date="2021-06" db="EMBL/GenBank/DDBJ databases">
        <authorList>
            <person name="Kallberg Y."/>
            <person name="Tangrot J."/>
            <person name="Rosling A."/>
        </authorList>
    </citation>
    <scope>NUCLEOTIDE SEQUENCE</scope>
    <source>
        <strain evidence="1">BR232B</strain>
    </source>
</reference>
<organism evidence="1 2">
    <name type="scientific">Paraglomus brasilianum</name>
    <dbReference type="NCBI Taxonomy" id="144538"/>
    <lineage>
        <taxon>Eukaryota</taxon>
        <taxon>Fungi</taxon>
        <taxon>Fungi incertae sedis</taxon>
        <taxon>Mucoromycota</taxon>
        <taxon>Glomeromycotina</taxon>
        <taxon>Glomeromycetes</taxon>
        <taxon>Paraglomerales</taxon>
        <taxon>Paraglomeraceae</taxon>
        <taxon>Paraglomus</taxon>
    </lineage>
</organism>
<dbReference type="EMBL" id="CAJVPI010000229">
    <property type="protein sequence ID" value="CAG8504753.1"/>
    <property type="molecule type" value="Genomic_DNA"/>
</dbReference>
<comment type="caution">
    <text evidence="1">The sequence shown here is derived from an EMBL/GenBank/DDBJ whole genome shotgun (WGS) entry which is preliminary data.</text>
</comment>
<dbReference type="Proteomes" id="UP000789739">
    <property type="component" value="Unassembled WGS sequence"/>
</dbReference>